<proteinExistence type="predicted"/>
<evidence type="ECO:0000256" key="1">
    <source>
        <dbReference type="ARBA" id="ARBA00022676"/>
    </source>
</evidence>
<dbReference type="PANTHER" id="PTHR11927:SF9">
    <property type="entry name" value="L-FUCOSYLTRANSFERASE"/>
    <property type="match status" value="1"/>
</dbReference>
<dbReference type="EMBL" id="BPUB01000001">
    <property type="protein sequence ID" value="GJG57537.1"/>
    <property type="molecule type" value="Genomic_DNA"/>
</dbReference>
<keyword evidence="1" id="KW-0328">Glycosyltransferase</keyword>
<gene>
    <name evidence="3" type="ORF">PRLR5076_03880</name>
</gene>
<evidence type="ECO:0000256" key="2">
    <source>
        <dbReference type="ARBA" id="ARBA00022679"/>
    </source>
</evidence>
<dbReference type="GO" id="GO:0016020">
    <property type="term" value="C:membrane"/>
    <property type="evidence" value="ECO:0007669"/>
    <property type="project" value="InterPro"/>
</dbReference>
<organism evidence="3 4">
    <name type="scientific">Prevotella lacticifex</name>
    <dbReference type="NCBI Taxonomy" id="2854755"/>
    <lineage>
        <taxon>Bacteria</taxon>
        <taxon>Pseudomonadati</taxon>
        <taxon>Bacteroidota</taxon>
        <taxon>Bacteroidia</taxon>
        <taxon>Bacteroidales</taxon>
        <taxon>Prevotellaceae</taxon>
        <taxon>Prevotella</taxon>
    </lineage>
</organism>
<dbReference type="PANTHER" id="PTHR11927">
    <property type="entry name" value="GALACTOSIDE 2-L-FUCOSYLTRANSFERASE"/>
    <property type="match status" value="1"/>
</dbReference>
<dbReference type="GO" id="GO:0008107">
    <property type="term" value="F:galactoside 2-alpha-L-fucosyltransferase activity"/>
    <property type="evidence" value="ECO:0007669"/>
    <property type="project" value="InterPro"/>
</dbReference>
<accession>A0A9R1C7N9</accession>
<protein>
    <submittedName>
        <fullName evidence="3">Alpha-1,2-fucosyltransferase</fullName>
    </submittedName>
</protein>
<dbReference type="Pfam" id="PF01531">
    <property type="entry name" value="Glyco_transf_11"/>
    <property type="match status" value="1"/>
</dbReference>
<dbReference type="Proteomes" id="UP000825483">
    <property type="component" value="Unassembled WGS sequence"/>
</dbReference>
<dbReference type="CDD" id="cd11301">
    <property type="entry name" value="Fut1_Fut2_like"/>
    <property type="match status" value="1"/>
</dbReference>
<dbReference type="InterPro" id="IPR002516">
    <property type="entry name" value="Glyco_trans_11"/>
</dbReference>
<evidence type="ECO:0000313" key="4">
    <source>
        <dbReference type="Proteomes" id="UP000825483"/>
    </source>
</evidence>
<name>A0A9R1C7N9_9BACT</name>
<dbReference type="GO" id="GO:0005975">
    <property type="term" value="P:carbohydrate metabolic process"/>
    <property type="evidence" value="ECO:0007669"/>
    <property type="project" value="InterPro"/>
</dbReference>
<keyword evidence="4" id="KW-1185">Reference proteome</keyword>
<dbReference type="GeneID" id="72468442"/>
<dbReference type="AlphaFoldDB" id="A0A9R1C7N9"/>
<evidence type="ECO:0000313" key="3">
    <source>
        <dbReference type="EMBL" id="GJG57537.1"/>
    </source>
</evidence>
<dbReference type="RefSeq" id="WP_223929529.1">
    <property type="nucleotide sequence ID" value="NZ_BPTU01000003.1"/>
</dbReference>
<comment type="caution">
    <text evidence="3">The sequence shown here is derived from an EMBL/GenBank/DDBJ whole genome shotgun (WGS) entry which is preliminary data.</text>
</comment>
<reference evidence="3" key="1">
    <citation type="journal article" date="2022" name="Int. J. Syst. Evol. Microbiol.">
        <title>Prevotella lacticifex sp. nov., isolated from the rumen of cows.</title>
        <authorList>
            <person name="Shinkai T."/>
            <person name="Ikeyama N."/>
            <person name="Kumagai M."/>
            <person name="Ohmori H."/>
            <person name="Sakamoto M."/>
            <person name="Ohkuma M."/>
            <person name="Mitsumori M."/>
        </authorList>
    </citation>
    <scope>NUCLEOTIDE SEQUENCE</scope>
    <source>
        <strain evidence="3">R5076</strain>
    </source>
</reference>
<sequence>MILLEVRGRLGNQLFRYAAARKILHDRGDKEQLLLGFQSFKGKDVNDGWRDWLEDFNVRDYRKTDKAMIPNMGSLVQHLTFYLQVLVKGYCKATRQKLSKTNPLYKILNWSGLLLAYKNNFLYKTPKTKNVLLDGWFENKEHFDSIKSIIKKEFTPKFDPIDCNSELYEIIANTNSVCISIRRGDYFSNPTTKKLHAVCQESYFLKAIALMKDKVDNPTFIFFSDDINWVKENIKVDGCVCYYERGVDPVWEKLRLMYSCKHFIISNSSFSWWAQYLSRNENKIVISPNRWYNDGRTSDLLDESFIKIEP</sequence>
<keyword evidence="2" id="KW-0808">Transferase</keyword>